<dbReference type="EMBL" id="SRSD01000002">
    <property type="protein sequence ID" value="KAA0894237.1"/>
    <property type="molecule type" value="Genomic_DNA"/>
</dbReference>
<gene>
    <name evidence="1" type="primary">hxsD</name>
    <name evidence="1" type="ORF">ET418_04590</name>
</gene>
<dbReference type="NCBIfam" id="TIGR03976">
    <property type="entry name" value="chp_LLNDYxLRE"/>
    <property type="match status" value="1"/>
</dbReference>
<dbReference type="Proteomes" id="UP000324298">
    <property type="component" value="Unassembled WGS sequence"/>
</dbReference>
<proteinExistence type="predicted"/>
<protein>
    <submittedName>
        <fullName evidence="1">His-Xaa-Ser system protein HxsD</fullName>
    </submittedName>
</protein>
<evidence type="ECO:0000313" key="1">
    <source>
        <dbReference type="EMBL" id="KAA0894237.1"/>
    </source>
</evidence>
<comment type="caution">
    <text evidence="1">The sequence shown here is derived from an EMBL/GenBank/DDBJ whole genome shotgun (WGS) entry which is preliminary data.</text>
</comment>
<dbReference type="RefSeq" id="WP_149306394.1">
    <property type="nucleotide sequence ID" value="NZ_SRSD01000002.1"/>
</dbReference>
<dbReference type="OrthoDB" id="5465335at2"/>
<dbReference type="AlphaFoldDB" id="A0A5A9XM85"/>
<sequence>MQTIADYICNQEAGYANICISTTIYELAAIHATAYQFTGSYHILVTPRDSESVMVIFESIGSGRDITTDIKEFANCLIDNQVRLRLNHENGKIRDLIVAHAFSPIDLQKEVDSL</sequence>
<keyword evidence="2" id="KW-1185">Reference proteome</keyword>
<organism evidence="1 2">
    <name type="scientific">Oryzomonas rubra</name>
    <dbReference type="NCBI Taxonomy" id="2509454"/>
    <lineage>
        <taxon>Bacteria</taxon>
        <taxon>Pseudomonadati</taxon>
        <taxon>Thermodesulfobacteriota</taxon>
        <taxon>Desulfuromonadia</taxon>
        <taxon>Geobacterales</taxon>
        <taxon>Geobacteraceae</taxon>
        <taxon>Oryzomonas</taxon>
    </lineage>
</organism>
<accession>A0A5A9XM85</accession>
<reference evidence="1 2" key="1">
    <citation type="submission" date="2019-04" db="EMBL/GenBank/DDBJ databases">
        <title>Geobacter ruber sp. nov., ferric-reducing bacteria isolated from paddy soil.</title>
        <authorList>
            <person name="Xu Z."/>
            <person name="Masuda Y."/>
            <person name="Itoh H."/>
            <person name="Senoo K."/>
        </authorList>
    </citation>
    <scope>NUCLEOTIDE SEQUENCE [LARGE SCALE GENOMIC DNA]</scope>
    <source>
        <strain evidence="1 2">Red88</strain>
    </source>
</reference>
<dbReference type="InterPro" id="IPR023974">
    <property type="entry name" value="HxsD"/>
</dbReference>
<name>A0A5A9XM85_9BACT</name>
<evidence type="ECO:0000313" key="2">
    <source>
        <dbReference type="Proteomes" id="UP000324298"/>
    </source>
</evidence>